<protein>
    <submittedName>
        <fullName evidence="1">Uncharacterized protein</fullName>
    </submittedName>
</protein>
<evidence type="ECO:0000313" key="2">
    <source>
        <dbReference type="Proteomes" id="UP000267164"/>
    </source>
</evidence>
<keyword evidence="2" id="KW-1185">Reference proteome</keyword>
<organism evidence="1 2">
    <name type="scientific">Nocardia yunnanensis</name>
    <dbReference type="NCBI Taxonomy" id="2382165"/>
    <lineage>
        <taxon>Bacteria</taxon>
        <taxon>Bacillati</taxon>
        <taxon>Actinomycetota</taxon>
        <taxon>Actinomycetes</taxon>
        <taxon>Mycobacteriales</taxon>
        <taxon>Nocardiaceae</taxon>
        <taxon>Nocardia</taxon>
    </lineage>
</organism>
<accession>A0A386ZGZ7</accession>
<reference evidence="1 2" key="1">
    <citation type="submission" date="2018-09" db="EMBL/GenBank/DDBJ databases">
        <title>Nocardia yunnanensis sp. nov., an actinomycete isolated from a soil sample.</title>
        <authorList>
            <person name="Zhang J."/>
        </authorList>
    </citation>
    <scope>NUCLEOTIDE SEQUENCE [LARGE SCALE GENOMIC DNA]</scope>
    <source>
        <strain evidence="1 2">CFHS0054</strain>
    </source>
</reference>
<dbReference type="KEGG" id="nyu:D7D52_26390"/>
<dbReference type="Proteomes" id="UP000267164">
    <property type="component" value="Chromosome"/>
</dbReference>
<name>A0A386ZGZ7_9NOCA</name>
<dbReference type="RefSeq" id="WP_120740571.1">
    <property type="nucleotide sequence ID" value="NZ_CP032568.1"/>
</dbReference>
<evidence type="ECO:0000313" key="1">
    <source>
        <dbReference type="EMBL" id="AYF76756.1"/>
    </source>
</evidence>
<gene>
    <name evidence="1" type="ORF">D7D52_26390</name>
</gene>
<dbReference type="EMBL" id="CP032568">
    <property type="protein sequence ID" value="AYF76756.1"/>
    <property type="molecule type" value="Genomic_DNA"/>
</dbReference>
<proteinExistence type="predicted"/>
<sequence>MRALAGFEHTAPDDDARAALFTTNLIDSTVGILTAPVSDSAAALLAQLPDAPSDPDWPWHILIGAATGE</sequence>
<dbReference type="AlphaFoldDB" id="A0A386ZGZ7"/>